<proteinExistence type="predicted"/>
<dbReference type="Proteomes" id="UP000813385">
    <property type="component" value="Unassembled WGS sequence"/>
</dbReference>
<dbReference type="PROSITE" id="PS51257">
    <property type="entry name" value="PROKAR_LIPOPROTEIN"/>
    <property type="match status" value="1"/>
</dbReference>
<sequence>MECSSFRSSRSPSFWPFASVSPTGFISCITQHLNKQGIDPQFLPAARDECVLSRLLAPTGPLQSVCATTLHDLLSRVVLAALISASQPPHTTRLPLFGPRLGHADVQTPLSHQPHRGSIVSSAAIANYRRQRQPLWIGSREVWAVSHDIAAILAWHG</sequence>
<protein>
    <submittedName>
        <fullName evidence="1">Uncharacterized protein</fullName>
    </submittedName>
</protein>
<evidence type="ECO:0000313" key="2">
    <source>
        <dbReference type="Proteomes" id="UP000813385"/>
    </source>
</evidence>
<reference evidence="1" key="1">
    <citation type="journal article" date="2021" name="Nat. Commun.">
        <title>Genetic determinants of endophytism in the Arabidopsis root mycobiome.</title>
        <authorList>
            <person name="Mesny F."/>
            <person name="Miyauchi S."/>
            <person name="Thiergart T."/>
            <person name="Pickel B."/>
            <person name="Atanasova L."/>
            <person name="Karlsson M."/>
            <person name="Huettel B."/>
            <person name="Barry K.W."/>
            <person name="Haridas S."/>
            <person name="Chen C."/>
            <person name="Bauer D."/>
            <person name="Andreopoulos W."/>
            <person name="Pangilinan J."/>
            <person name="LaButti K."/>
            <person name="Riley R."/>
            <person name="Lipzen A."/>
            <person name="Clum A."/>
            <person name="Drula E."/>
            <person name="Henrissat B."/>
            <person name="Kohler A."/>
            <person name="Grigoriev I.V."/>
            <person name="Martin F.M."/>
            <person name="Hacquard S."/>
        </authorList>
    </citation>
    <scope>NUCLEOTIDE SEQUENCE</scope>
    <source>
        <strain evidence="1">MPI-CAGE-AT-0016</strain>
    </source>
</reference>
<name>A0A8K0X0W0_9PEZI</name>
<organism evidence="1 2">
    <name type="scientific">Plectosphaerella cucumerina</name>
    <dbReference type="NCBI Taxonomy" id="40658"/>
    <lineage>
        <taxon>Eukaryota</taxon>
        <taxon>Fungi</taxon>
        <taxon>Dikarya</taxon>
        <taxon>Ascomycota</taxon>
        <taxon>Pezizomycotina</taxon>
        <taxon>Sordariomycetes</taxon>
        <taxon>Hypocreomycetidae</taxon>
        <taxon>Glomerellales</taxon>
        <taxon>Plectosphaerellaceae</taxon>
        <taxon>Plectosphaerella</taxon>
    </lineage>
</organism>
<dbReference type="EMBL" id="JAGPXD010000005">
    <property type="protein sequence ID" value="KAH7353616.1"/>
    <property type="molecule type" value="Genomic_DNA"/>
</dbReference>
<gene>
    <name evidence="1" type="ORF">B0T11DRAFT_287133</name>
</gene>
<dbReference type="AlphaFoldDB" id="A0A8K0X0W0"/>
<accession>A0A8K0X0W0</accession>
<comment type="caution">
    <text evidence="1">The sequence shown here is derived from an EMBL/GenBank/DDBJ whole genome shotgun (WGS) entry which is preliminary data.</text>
</comment>
<keyword evidence="2" id="KW-1185">Reference proteome</keyword>
<evidence type="ECO:0000313" key="1">
    <source>
        <dbReference type="EMBL" id="KAH7353616.1"/>
    </source>
</evidence>